<comment type="caution">
    <text evidence="3">The sequence shown here is derived from an EMBL/GenBank/DDBJ whole genome shotgun (WGS) entry which is preliminary data.</text>
</comment>
<dbReference type="EMBL" id="JARGDH010000003">
    <property type="protein sequence ID" value="KAL0272527.1"/>
    <property type="molecule type" value="Genomic_DNA"/>
</dbReference>
<keyword evidence="2" id="KW-1133">Transmembrane helix</keyword>
<dbReference type="Pfam" id="PF11027">
    <property type="entry name" value="DUF2615"/>
    <property type="match status" value="1"/>
</dbReference>
<accession>A0AAW2HSU5</accession>
<proteinExistence type="predicted"/>
<dbReference type="InterPro" id="IPR020309">
    <property type="entry name" value="Smim-14"/>
</dbReference>
<dbReference type="PANTHER" id="PTHR31019">
    <property type="entry name" value="SMALL INTEGRAL MEMBRANE PROTEIN 14"/>
    <property type="match status" value="1"/>
</dbReference>
<gene>
    <name evidence="3" type="ORF">PYX00_005461</name>
</gene>
<dbReference type="PANTHER" id="PTHR31019:SF1">
    <property type="entry name" value="SMALL INTEGRAL MEMBRANE PROTEIN 14"/>
    <property type="match status" value="1"/>
</dbReference>
<organism evidence="3">
    <name type="scientific">Menopon gallinae</name>
    <name type="common">poultry shaft louse</name>
    <dbReference type="NCBI Taxonomy" id="328185"/>
    <lineage>
        <taxon>Eukaryota</taxon>
        <taxon>Metazoa</taxon>
        <taxon>Ecdysozoa</taxon>
        <taxon>Arthropoda</taxon>
        <taxon>Hexapoda</taxon>
        <taxon>Insecta</taxon>
        <taxon>Pterygota</taxon>
        <taxon>Neoptera</taxon>
        <taxon>Paraneoptera</taxon>
        <taxon>Psocodea</taxon>
        <taxon>Troctomorpha</taxon>
        <taxon>Phthiraptera</taxon>
        <taxon>Amblycera</taxon>
        <taxon>Menoponidae</taxon>
        <taxon>Menopon</taxon>
    </lineage>
</organism>
<name>A0AAW2HSU5_9NEOP</name>
<keyword evidence="2" id="KW-0472">Membrane</keyword>
<dbReference type="AlphaFoldDB" id="A0AAW2HSU5"/>
<feature type="transmembrane region" description="Helical" evidence="2">
    <location>
        <begin position="56"/>
        <end position="74"/>
    </location>
</feature>
<evidence type="ECO:0000313" key="3">
    <source>
        <dbReference type="EMBL" id="KAL0272527.1"/>
    </source>
</evidence>
<reference evidence="3" key="1">
    <citation type="journal article" date="2024" name="Gigascience">
        <title>Chromosome-level genome of the poultry shaft louse Menopon gallinae provides insight into the host-switching and adaptive evolution of parasitic lice.</title>
        <authorList>
            <person name="Xu Y."/>
            <person name="Ma L."/>
            <person name="Liu S."/>
            <person name="Liang Y."/>
            <person name="Liu Q."/>
            <person name="He Z."/>
            <person name="Tian L."/>
            <person name="Duan Y."/>
            <person name="Cai W."/>
            <person name="Li H."/>
            <person name="Song F."/>
        </authorList>
    </citation>
    <scope>NUCLEOTIDE SEQUENCE</scope>
    <source>
        <strain evidence="3">Cailab_2023a</strain>
    </source>
</reference>
<keyword evidence="2" id="KW-0812">Transmembrane</keyword>
<evidence type="ECO:0000256" key="2">
    <source>
        <dbReference type="SAM" id="Phobius"/>
    </source>
</evidence>
<protein>
    <recommendedName>
        <fullName evidence="1">Small integral membrane protein 14</fullName>
    </recommendedName>
</protein>
<evidence type="ECO:0000256" key="1">
    <source>
        <dbReference type="ARBA" id="ARBA00017902"/>
    </source>
</evidence>
<sequence length="106" mass="12285">MDDGFDPCEYVWSHEMAMRRLLSLLRHSQAYCTDTECFNEYLNISVPGSNINTSDGNVLFVFCWFFVAIALYFLRSAVFRRREDNLKFRDNEHDSSGESSAPPPLC</sequence>
<dbReference type="GO" id="GO:0005783">
    <property type="term" value="C:endoplasmic reticulum"/>
    <property type="evidence" value="ECO:0007669"/>
    <property type="project" value="TreeGrafter"/>
</dbReference>